<dbReference type="OrthoDB" id="9788068at2"/>
<dbReference type="PIRSF" id="PIRSF001220">
    <property type="entry name" value="L-ASNase_gatD"/>
    <property type="match status" value="1"/>
</dbReference>
<dbReference type="EMBL" id="SACL01000003">
    <property type="protein sequence ID" value="RVT97106.1"/>
    <property type="molecule type" value="Genomic_DNA"/>
</dbReference>
<evidence type="ECO:0000313" key="6">
    <source>
        <dbReference type="EMBL" id="RVT97106.1"/>
    </source>
</evidence>
<dbReference type="InterPro" id="IPR027473">
    <property type="entry name" value="L-asparaginase_C"/>
</dbReference>
<dbReference type="GO" id="GO:0004067">
    <property type="term" value="F:asparaginase activity"/>
    <property type="evidence" value="ECO:0007669"/>
    <property type="project" value="UniProtKB-UniRule"/>
</dbReference>
<feature type="domain" description="Asparaginase/glutaminase C-terminal" evidence="5">
    <location>
        <begin position="222"/>
        <end position="330"/>
    </location>
</feature>
<protein>
    <submittedName>
        <fullName evidence="6">Asparaginase</fullName>
    </submittedName>
</protein>
<dbReference type="SMART" id="SM00870">
    <property type="entry name" value="Asparaginase"/>
    <property type="match status" value="1"/>
</dbReference>
<keyword evidence="7" id="KW-1185">Reference proteome</keyword>
<dbReference type="InterPro" id="IPR037152">
    <property type="entry name" value="L-asparaginase_N_sf"/>
</dbReference>
<dbReference type="PROSITE" id="PS51732">
    <property type="entry name" value="ASN_GLN_ASE_3"/>
    <property type="match status" value="1"/>
</dbReference>
<gene>
    <name evidence="6" type="ORF">EOD42_12000</name>
</gene>
<reference evidence="6 7" key="1">
    <citation type="submission" date="2019-01" db="EMBL/GenBank/DDBJ databases">
        <authorList>
            <person name="Chen W.-M."/>
        </authorList>
    </citation>
    <scope>NUCLEOTIDE SEQUENCE [LARGE SCALE GENOMIC DNA]</scope>
    <source>
        <strain evidence="6 7">CCP-6</strain>
    </source>
</reference>
<name>A0A437MHJ2_9PROT</name>
<dbReference type="CDD" id="cd08964">
    <property type="entry name" value="L-asparaginase_II"/>
    <property type="match status" value="1"/>
</dbReference>
<dbReference type="Pfam" id="PF17763">
    <property type="entry name" value="Asparaginase_C"/>
    <property type="match status" value="1"/>
</dbReference>
<evidence type="ECO:0000256" key="1">
    <source>
        <dbReference type="ARBA" id="ARBA00010518"/>
    </source>
</evidence>
<dbReference type="Gene3D" id="3.40.50.40">
    <property type="match status" value="1"/>
</dbReference>
<dbReference type="PRINTS" id="PR00139">
    <property type="entry name" value="ASNGLNASE"/>
</dbReference>
<dbReference type="PIRSF" id="PIRSF500176">
    <property type="entry name" value="L_ASNase"/>
    <property type="match status" value="1"/>
</dbReference>
<comment type="similarity">
    <text evidence="1">Belongs to the asparaginase 1 family.</text>
</comment>
<evidence type="ECO:0000256" key="2">
    <source>
        <dbReference type="ARBA" id="ARBA00022801"/>
    </source>
</evidence>
<comment type="caution">
    <text evidence="6">The sequence shown here is derived from an EMBL/GenBank/DDBJ whole genome shotgun (WGS) entry which is preliminary data.</text>
</comment>
<sequence>MSKPKVLFIGTGGTISALSSIGPFDIMDYASKGRFMQADEILAHWPQVHEKAEVVPIRFRNVASTAIGPVEWLELLELAHKSYAEHPDAAGIVVGHGTATLEETAYFLSLTHKLPVPIVVVGAQRPSSGLSTDAGMNLANAIRVAADPGARGLGALVLLNDEVNAAREVTKTSTSRMQTFRSPDFGCLGHADGDTIAWYRKPLRKLAPETEFDLKGLTDLPRVDVMYSYAGSDGAAAAAYAAAGAKGIVIAGFAPGFMSPGEADALAAVAAKGVVVVCASRAGSGRVFGTERKRELGFLDADNLTVQKARILLSLALTRTSDKAEIARMFAEY</sequence>
<dbReference type="Gene3D" id="3.40.50.1170">
    <property type="entry name" value="L-asparaginase, N-terminal domain"/>
    <property type="match status" value="1"/>
</dbReference>
<dbReference type="InterPro" id="IPR006034">
    <property type="entry name" value="Asparaginase/glutaminase-like"/>
</dbReference>
<accession>A0A437MHJ2</accession>
<feature type="active site" description="O-isoaspartyl threonine intermediate" evidence="3">
    <location>
        <position position="14"/>
    </location>
</feature>
<dbReference type="FunFam" id="3.40.50.1170:FF:000001">
    <property type="entry name" value="L-asparaginase 2"/>
    <property type="match status" value="1"/>
</dbReference>
<feature type="domain" description="L-asparaginase N-terminal" evidence="4">
    <location>
        <begin position="5"/>
        <end position="202"/>
    </location>
</feature>
<evidence type="ECO:0000259" key="5">
    <source>
        <dbReference type="Pfam" id="PF17763"/>
    </source>
</evidence>
<dbReference type="InterPro" id="IPR004550">
    <property type="entry name" value="AsnASE_II"/>
</dbReference>
<dbReference type="PANTHER" id="PTHR11707">
    <property type="entry name" value="L-ASPARAGINASE"/>
    <property type="match status" value="1"/>
</dbReference>
<evidence type="ECO:0000256" key="3">
    <source>
        <dbReference type="PIRSR" id="PIRSR001220-1"/>
    </source>
</evidence>
<organism evidence="6 7">
    <name type="scientific">Rhodovarius crocodyli</name>
    <dbReference type="NCBI Taxonomy" id="1979269"/>
    <lineage>
        <taxon>Bacteria</taxon>
        <taxon>Pseudomonadati</taxon>
        <taxon>Pseudomonadota</taxon>
        <taxon>Alphaproteobacteria</taxon>
        <taxon>Acetobacterales</taxon>
        <taxon>Roseomonadaceae</taxon>
        <taxon>Rhodovarius</taxon>
    </lineage>
</organism>
<keyword evidence="2" id="KW-0378">Hydrolase</keyword>
<evidence type="ECO:0000259" key="4">
    <source>
        <dbReference type="Pfam" id="PF00710"/>
    </source>
</evidence>
<proteinExistence type="inferred from homology"/>
<dbReference type="Pfam" id="PF00710">
    <property type="entry name" value="Asparaginase"/>
    <property type="match status" value="1"/>
</dbReference>
<dbReference type="InterPro" id="IPR040919">
    <property type="entry name" value="Asparaginase_C"/>
</dbReference>
<dbReference type="AlphaFoldDB" id="A0A437MHJ2"/>
<dbReference type="PANTHER" id="PTHR11707:SF28">
    <property type="entry name" value="60 KDA LYSOPHOSPHOLIPASE"/>
    <property type="match status" value="1"/>
</dbReference>
<dbReference type="Proteomes" id="UP000282957">
    <property type="component" value="Unassembled WGS sequence"/>
</dbReference>
<evidence type="ECO:0000313" key="7">
    <source>
        <dbReference type="Proteomes" id="UP000282957"/>
    </source>
</evidence>
<dbReference type="InterPro" id="IPR027474">
    <property type="entry name" value="L-asparaginase_N"/>
</dbReference>
<dbReference type="GO" id="GO:0006528">
    <property type="term" value="P:asparagine metabolic process"/>
    <property type="evidence" value="ECO:0007669"/>
    <property type="project" value="InterPro"/>
</dbReference>
<dbReference type="SUPFAM" id="SSF53774">
    <property type="entry name" value="Glutaminase/Asparaginase"/>
    <property type="match status" value="1"/>
</dbReference>
<dbReference type="RefSeq" id="WP_127787753.1">
    <property type="nucleotide sequence ID" value="NZ_SACL01000003.1"/>
</dbReference>
<dbReference type="InterPro" id="IPR036152">
    <property type="entry name" value="Asp/glu_Ase-like_sf"/>
</dbReference>